<proteinExistence type="predicted"/>
<dbReference type="RefSeq" id="WP_280790521.1">
    <property type="nucleotide sequence ID" value="NZ_BAABDZ010000003.1"/>
</dbReference>
<feature type="region of interest" description="Disordered" evidence="1">
    <location>
        <begin position="1"/>
        <end position="40"/>
    </location>
</feature>
<sequence length="40" mass="4199">MEKKKPMVLGGSQTAKVYTSSPAPVKKTGGCGCGKKMKKQ</sequence>
<dbReference type="AlphaFoldDB" id="A0A0K6GKU4"/>
<evidence type="ECO:0000256" key="1">
    <source>
        <dbReference type="SAM" id="MobiDB-lite"/>
    </source>
</evidence>
<organism evidence="2 3">
    <name type="scientific">Anoxybacillus suryakundensis</name>
    <dbReference type="NCBI Taxonomy" id="1325335"/>
    <lineage>
        <taxon>Bacteria</taxon>
        <taxon>Bacillati</taxon>
        <taxon>Bacillota</taxon>
        <taxon>Bacilli</taxon>
        <taxon>Bacillales</taxon>
        <taxon>Anoxybacillaceae</taxon>
        <taxon>Anoxybacillus</taxon>
    </lineage>
</organism>
<keyword evidence="3" id="KW-1185">Reference proteome</keyword>
<protein>
    <submittedName>
        <fullName evidence="2">Uncharacterized protein</fullName>
    </submittedName>
</protein>
<accession>A0A0K6GKU4</accession>
<evidence type="ECO:0000313" key="2">
    <source>
        <dbReference type="EMBL" id="CUA79178.1"/>
    </source>
</evidence>
<reference evidence="3" key="1">
    <citation type="submission" date="2015-08" db="EMBL/GenBank/DDBJ databases">
        <authorList>
            <person name="Varghese N."/>
        </authorList>
    </citation>
    <scope>NUCLEOTIDE SEQUENCE [LARGE SCALE GENOMIC DNA]</scope>
    <source>
        <strain evidence="3">DSM 27374</strain>
    </source>
</reference>
<feature type="compositionally biased region" description="Polar residues" evidence="1">
    <location>
        <begin position="11"/>
        <end position="22"/>
    </location>
</feature>
<dbReference type="STRING" id="1325335.GCA_001418025_00483"/>
<dbReference type="EMBL" id="CYGZ01000002">
    <property type="protein sequence ID" value="CUA79178.1"/>
    <property type="molecule type" value="Genomic_DNA"/>
</dbReference>
<evidence type="ECO:0000313" key="3">
    <source>
        <dbReference type="Proteomes" id="UP000182738"/>
    </source>
</evidence>
<gene>
    <name evidence="2" type="ORF">Ga0061060_102256</name>
</gene>
<dbReference type="Proteomes" id="UP000182738">
    <property type="component" value="Unassembled WGS sequence"/>
</dbReference>
<name>A0A0K6GKU4_9BACL</name>